<name>A0A9W5XK26_9ACTN</name>
<accession>A0A9W5XK26</accession>
<dbReference type="AlphaFoldDB" id="A0A9W5XK26"/>
<organism evidence="1 2">
    <name type="scientific">Micromonospora sediminimaris</name>
    <dbReference type="NCBI Taxonomy" id="547162"/>
    <lineage>
        <taxon>Bacteria</taxon>
        <taxon>Bacillati</taxon>
        <taxon>Actinomycetota</taxon>
        <taxon>Actinomycetes</taxon>
        <taxon>Micromonosporales</taxon>
        <taxon>Micromonosporaceae</taxon>
        <taxon>Micromonospora</taxon>
    </lineage>
</organism>
<gene>
    <name evidence="1" type="ORF">Vse01_31740</name>
</gene>
<proteinExistence type="predicted"/>
<evidence type="ECO:0000313" key="1">
    <source>
        <dbReference type="EMBL" id="GIJ34026.1"/>
    </source>
</evidence>
<comment type="caution">
    <text evidence="1">The sequence shown here is derived from an EMBL/GenBank/DDBJ whole genome shotgun (WGS) entry which is preliminary data.</text>
</comment>
<keyword evidence="2" id="KW-1185">Reference proteome</keyword>
<reference evidence="1" key="1">
    <citation type="submission" date="2021-01" db="EMBL/GenBank/DDBJ databases">
        <title>Whole genome shotgun sequence of Verrucosispora sediminis NBRC 107745.</title>
        <authorList>
            <person name="Komaki H."/>
            <person name="Tamura T."/>
        </authorList>
    </citation>
    <scope>NUCLEOTIDE SEQUENCE</scope>
    <source>
        <strain evidence="1">NBRC 107745</strain>
    </source>
</reference>
<dbReference type="Proteomes" id="UP000607311">
    <property type="component" value="Unassembled WGS sequence"/>
</dbReference>
<evidence type="ECO:0000313" key="2">
    <source>
        <dbReference type="Proteomes" id="UP000607311"/>
    </source>
</evidence>
<protein>
    <recommendedName>
        <fullName evidence="3">Arsenate reductase</fullName>
    </recommendedName>
</protein>
<dbReference type="EMBL" id="BOPD01000018">
    <property type="protein sequence ID" value="GIJ34026.1"/>
    <property type="molecule type" value="Genomic_DNA"/>
</dbReference>
<sequence>MPGPELASGTWVQAYRLGMSDQDITTGAAWAPDACTLPTAQRPLRLAEFDRFFGAAVRAAERVSAQHLRLRLDNATQVEETARDLTARESSCCSFFAFDLFRPDPASLTLDVRVPAGHVDVLDALADRVSAVRRRR</sequence>
<evidence type="ECO:0008006" key="3">
    <source>
        <dbReference type="Google" id="ProtNLM"/>
    </source>
</evidence>